<gene>
    <name evidence="14" type="primary">LOC115878661</name>
</gene>
<dbReference type="PANTHER" id="PTHR10150:SF0">
    <property type="entry name" value="DNA REPAIR ENDONUCLEASE XPF"/>
    <property type="match status" value="1"/>
</dbReference>
<dbReference type="InterPro" id="IPR010994">
    <property type="entry name" value="RuvA_2-like"/>
</dbReference>
<keyword evidence="3" id="KW-0540">Nuclease</keyword>
<dbReference type="GO" id="GO:0003697">
    <property type="term" value="F:single-stranded DNA binding"/>
    <property type="evidence" value="ECO:0007669"/>
    <property type="project" value="InterPro"/>
</dbReference>
<dbReference type="FunCoup" id="A0A6J2XHZ4">
    <property type="interactions" value="1896"/>
</dbReference>
<keyword evidence="5" id="KW-0227">DNA damage</keyword>
<keyword evidence="6" id="KW-0378">Hydrolase</keyword>
<dbReference type="NCBIfam" id="TIGR00596">
    <property type="entry name" value="rad1"/>
    <property type="match status" value="1"/>
</dbReference>
<evidence type="ECO:0000259" key="12">
    <source>
        <dbReference type="SMART" id="SM00891"/>
    </source>
</evidence>
<protein>
    <recommendedName>
        <fullName evidence="10">DNA repair endonuclease XPF</fullName>
    </recommendedName>
</protein>
<keyword evidence="9" id="KW-0539">Nucleus</keyword>
<evidence type="ECO:0000313" key="14">
    <source>
        <dbReference type="RefSeq" id="XP_030751068.1"/>
    </source>
</evidence>
<dbReference type="GO" id="GO:0000110">
    <property type="term" value="C:nucleotide-excision repair factor 1 complex"/>
    <property type="evidence" value="ECO:0007669"/>
    <property type="project" value="TreeGrafter"/>
</dbReference>
<evidence type="ECO:0000256" key="11">
    <source>
        <dbReference type="SAM" id="MobiDB-lite"/>
    </source>
</evidence>
<dbReference type="InterPro" id="IPR011335">
    <property type="entry name" value="Restrct_endonuc-II-like"/>
</dbReference>
<keyword evidence="13" id="KW-1185">Reference proteome</keyword>
<evidence type="ECO:0000256" key="5">
    <source>
        <dbReference type="ARBA" id="ARBA00022763"/>
    </source>
</evidence>
<feature type="region of interest" description="Disordered" evidence="11">
    <location>
        <begin position="870"/>
        <end position="893"/>
    </location>
</feature>
<dbReference type="RefSeq" id="XP_030751068.1">
    <property type="nucleotide sequence ID" value="XM_030895208.1"/>
</dbReference>
<dbReference type="Proteomes" id="UP000504635">
    <property type="component" value="Unplaced"/>
</dbReference>
<evidence type="ECO:0000256" key="8">
    <source>
        <dbReference type="ARBA" id="ARBA00023204"/>
    </source>
</evidence>
<evidence type="ECO:0000256" key="7">
    <source>
        <dbReference type="ARBA" id="ARBA00023125"/>
    </source>
</evidence>
<evidence type="ECO:0000256" key="6">
    <source>
        <dbReference type="ARBA" id="ARBA00022801"/>
    </source>
</evidence>
<name>A0A6J2XHZ4_SITOR</name>
<dbReference type="PANTHER" id="PTHR10150">
    <property type="entry name" value="DNA REPAIR ENDONUCLEASE XPF"/>
    <property type="match status" value="1"/>
</dbReference>
<keyword evidence="7" id="KW-0238">DNA-binding</keyword>
<dbReference type="GO" id="GO:0000712">
    <property type="term" value="P:resolution of meiotic recombination intermediates"/>
    <property type="evidence" value="ECO:0007669"/>
    <property type="project" value="TreeGrafter"/>
</dbReference>
<dbReference type="CTD" id="31373"/>
<keyword evidence="4 14" id="KW-0255">Endonuclease</keyword>
<evidence type="ECO:0000256" key="9">
    <source>
        <dbReference type="ARBA" id="ARBA00023242"/>
    </source>
</evidence>
<accession>A0A6J2XHZ4</accession>
<comment type="subcellular location">
    <subcellularLocation>
        <location evidence="1">Nucleus</location>
    </subcellularLocation>
</comment>
<proteinExistence type="inferred from homology"/>
<dbReference type="Pfam" id="PF02732">
    <property type="entry name" value="ERCC4"/>
    <property type="match status" value="1"/>
</dbReference>
<keyword evidence="8" id="KW-0234">DNA repair</keyword>
<dbReference type="OrthoDB" id="361020at2759"/>
<dbReference type="AlphaFoldDB" id="A0A6J2XHZ4"/>
<dbReference type="SMART" id="SM00891">
    <property type="entry name" value="ERCC4"/>
    <property type="match status" value="1"/>
</dbReference>
<feature type="compositionally biased region" description="Basic residues" evidence="11">
    <location>
        <begin position="878"/>
        <end position="893"/>
    </location>
</feature>
<organism evidence="13 14">
    <name type="scientific">Sitophilus oryzae</name>
    <name type="common">Rice weevil</name>
    <name type="synonym">Curculio oryzae</name>
    <dbReference type="NCBI Taxonomy" id="7048"/>
    <lineage>
        <taxon>Eukaryota</taxon>
        <taxon>Metazoa</taxon>
        <taxon>Ecdysozoa</taxon>
        <taxon>Arthropoda</taxon>
        <taxon>Hexapoda</taxon>
        <taxon>Insecta</taxon>
        <taxon>Pterygota</taxon>
        <taxon>Neoptera</taxon>
        <taxon>Endopterygota</taxon>
        <taxon>Coleoptera</taxon>
        <taxon>Polyphaga</taxon>
        <taxon>Cucujiformia</taxon>
        <taxon>Curculionidae</taxon>
        <taxon>Dryophthorinae</taxon>
        <taxon>Sitophilus</taxon>
    </lineage>
</organism>
<dbReference type="KEGG" id="soy:115878661"/>
<feature type="domain" description="ERCC4" evidence="12">
    <location>
        <begin position="642"/>
        <end position="722"/>
    </location>
</feature>
<dbReference type="GeneID" id="115878661"/>
<dbReference type="GO" id="GO:0003684">
    <property type="term" value="F:damaged DNA binding"/>
    <property type="evidence" value="ECO:0007669"/>
    <property type="project" value="TreeGrafter"/>
</dbReference>
<dbReference type="FunFam" id="3.40.50.10130:FF:000002">
    <property type="entry name" value="DNA repair endonuclease XPF"/>
    <property type="match status" value="1"/>
</dbReference>
<dbReference type="GO" id="GO:0000724">
    <property type="term" value="P:double-strand break repair via homologous recombination"/>
    <property type="evidence" value="ECO:0007669"/>
    <property type="project" value="TreeGrafter"/>
</dbReference>
<dbReference type="InterPro" id="IPR047520">
    <property type="entry name" value="XPF_nuclease"/>
</dbReference>
<dbReference type="InParanoid" id="A0A6J2XHZ4"/>
<dbReference type="GO" id="GO:0000014">
    <property type="term" value="F:single-stranded DNA endodeoxyribonuclease activity"/>
    <property type="evidence" value="ECO:0007669"/>
    <property type="project" value="TreeGrafter"/>
</dbReference>
<dbReference type="InterPro" id="IPR006166">
    <property type="entry name" value="ERCC4_domain"/>
</dbReference>
<dbReference type="InterPro" id="IPR006167">
    <property type="entry name" value="XPF"/>
</dbReference>
<evidence type="ECO:0000256" key="4">
    <source>
        <dbReference type="ARBA" id="ARBA00022759"/>
    </source>
</evidence>
<comment type="similarity">
    <text evidence="2">Belongs to the XPF family.</text>
</comment>
<dbReference type="GO" id="GO:1901255">
    <property type="term" value="P:nucleotide-excision repair involved in interstrand cross-link repair"/>
    <property type="evidence" value="ECO:0007669"/>
    <property type="project" value="TreeGrafter"/>
</dbReference>
<dbReference type="Gene3D" id="3.40.50.10130">
    <property type="match status" value="1"/>
</dbReference>
<evidence type="ECO:0000256" key="2">
    <source>
        <dbReference type="ARBA" id="ARBA00010015"/>
    </source>
</evidence>
<dbReference type="CDD" id="cd20078">
    <property type="entry name" value="XPF_nuclease_XPF_euk"/>
    <property type="match status" value="1"/>
</dbReference>
<evidence type="ECO:0000256" key="1">
    <source>
        <dbReference type="ARBA" id="ARBA00004123"/>
    </source>
</evidence>
<sequence>MMSESKDIEDAILENANNGNMLDFEAKIFLDIVRTDGLVIAAKGVNLDLVILNILKVYQDPGNLVIILNSTESEQRFFKEKLNYQHIYSEHQNGNEREEEYLCGGLHFLSTRILVVDLLKKRIPTDKITGMIVLRAHRIFESCNEAFALRLYRQNNQSGFVKAFSNSAQSFTMGFCHVDRVMRALFVNQLYIWPRFHLLICDCLKKYQPQVIELHIPITDLMKKIQTYILELMNLTVKELKKLNPPLEMQDVTVENCITKNFHKILQAELNMVWHQLSNKSCQLIAELKTLRHLLLLLFYTDSVTFYSNLLEYRKPEYARNTQWVLNNSAELLFKDSTKLVFTEDREFNPQFCPKWEALMELLKVEIPAEISRSKNENNTILILCSNNRTCHQLNMLLGSGPQHYLVFLALKNKIQFKRLSQAFKDCHMTIEETRKEDQYNELNKNIQYNDENAFSKEEDENTKFESTYILTMNDPIKDSSTDACNDQIFTPVADGDSINLKDISKTVCSPTILIQTFKGGENYISLQTTLEALNPNFLIMYHSNVTAIRDIEMYEAHNKNPGKLKTYVLIHAGTVEEQSYLTLLRREKEAFEFLIQTKAQMVIPSDQDGKNAQCITLQKPLDSSEKNTRQGGQVTAVEKSFVIVDMREFRSDLPSLIHKRGIDIEPLTITVGDYILTNDICVERKSISDLIQSLNSGRLYQQCTQMQRYYSKPMLLIEFEQNGSFSWQNQYMLSEDSNNFDIQQKLLLLTIHFPKLKIIWSPSPYATAQLFEELKQGKEEPTIENALAIGCDQDLDIIETKYNSSIYDFMQKLPGITTKNIHQILRNGINLGEIIKQSEGDLDCLFNNSIDARAFHSALHQSCIPEKNDRKEEFKQKKSNFGRGKLKRSRNI</sequence>
<evidence type="ECO:0000256" key="3">
    <source>
        <dbReference type="ARBA" id="ARBA00022722"/>
    </source>
</evidence>
<dbReference type="Gene3D" id="1.10.150.20">
    <property type="entry name" value="5' to 3' exonuclease, C-terminal subdomain"/>
    <property type="match status" value="1"/>
</dbReference>
<dbReference type="SUPFAM" id="SSF52980">
    <property type="entry name" value="Restriction endonuclease-like"/>
    <property type="match status" value="1"/>
</dbReference>
<reference evidence="14" key="1">
    <citation type="submission" date="2025-08" db="UniProtKB">
        <authorList>
            <consortium name="RefSeq"/>
        </authorList>
    </citation>
    <scope>IDENTIFICATION</scope>
    <source>
        <tissue evidence="14">Gonads</tissue>
    </source>
</reference>
<evidence type="ECO:0000256" key="10">
    <source>
        <dbReference type="ARBA" id="ARBA00072370"/>
    </source>
</evidence>
<evidence type="ECO:0000313" key="13">
    <source>
        <dbReference type="Proteomes" id="UP000504635"/>
    </source>
</evidence>
<dbReference type="SUPFAM" id="SSF47781">
    <property type="entry name" value="RuvA domain 2-like"/>
    <property type="match status" value="1"/>
</dbReference>